<dbReference type="Gene3D" id="3.30.160.280">
    <property type="match status" value="1"/>
</dbReference>
<dbReference type="InterPro" id="IPR051256">
    <property type="entry name" value="Dictomallein"/>
</dbReference>
<dbReference type="GO" id="GO:0046872">
    <property type="term" value="F:metal ion binding"/>
    <property type="evidence" value="ECO:0007669"/>
    <property type="project" value="UniProtKB-UniRule"/>
</dbReference>
<gene>
    <name evidence="9" type="ORF">AB3G37_11675</name>
</gene>
<feature type="chain" id="PRO_5044304876" evidence="7">
    <location>
        <begin position="26"/>
        <end position="737"/>
    </location>
</feature>
<keyword evidence="4 6" id="KW-0862">Zinc</keyword>
<dbReference type="Pfam" id="PF10462">
    <property type="entry name" value="Peptidase_M66"/>
    <property type="match status" value="1"/>
</dbReference>
<evidence type="ECO:0000256" key="6">
    <source>
        <dbReference type="PROSITE-ProRule" id="PRU01031"/>
    </source>
</evidence>
<organism evidence="9">
    <name type="scientific">Rouxiella sp. WC2420</name>
    <dbReference type="NCBI Taxonomy" id="3234145"/>
    <lineage>
        <taxon>Bacteria</taxon>
        <taxon>Pseudomonadati</taxon>
        <taxon>Pseudomonadota</taxon>
        <taxon>Gammaproteobacteria</taxon>
        <taxon>Enterobacterales</taxon>
        <taxon>Yersiniaceae</taxon>
        <taxon>Rouxiella</taxon>
    </lineage>
</organism>
<dbReference type="EMBL" id="CP165628">
    <property type="protein sequence ID" value="XDU74691.1"/>
    <property type="molecule type" value="Genomic_DNA"/>
</dbReference>
<feature type="binding site" evidence="6">
    <location>
        <position position="322"/>
    </location>
    <ligand>
        <name>Zn(2+)</name>
        <dbReference type="ChEBI" id="CHEBI:29105"/>
        <note>catalytic</note>
    </ligand>
</feature>
<dbReference type="GO" id="GO:0004222">
    <property type="term" value="F:metalloendopeptidase activity"/>
    <property type="evidence" value="ECO:0007669"/>
    <property type="project" value="UniProtKB-UniRule"/>
</dbReference>
<dbReference type="AlphaFoldDB" id="A0AB39VZ63"/>
<keyword evidence="7" id="KW-0732">Signal</keyword>
<dbReference type="InterPro" id="IPR022218">
    <property type="entry name" value="TagA_dom"/>
</dbReference>
<evidence type="ECO:0000256" key="1">
    <source>
        <dbReference type="ARBA" id="ARBA00022670"/>
    </source>
</evidence>
<dbReference type="PROSITE" id="PS51694">
    <property type="entry name" value="PEPTIDASE_M66"/>
    <property type="match status" value="1"/>
</dbReference>
<sequence>MKVKYLASVIAFTLTSSLVIVPVSAKVNVFLDGSTLKNDLNGTLSGSVKFAQTHTINAKNNSQQEMPRLTSTRDTLVMLIPTGDSVKSLLLLAKNKTGTLLGSMYMLSPQQLPRADRPSNSPNPDVVDSDKAWSQILPADWVQPGLTLEFVTSGQRSGKLNTIDIGGETQVVLQNIRIGMLTAPGPVDKNPLEKESFKLAKDYYQKIPVSELIVGNYSAITLDQVILSSGKKYTYSSDDTGGVYKGDLRENIGKGIISMGIDNANFGINSSKGEQQWQPGLFHQVAVHQSWGRYSNGVVRHGLSGGNGMATLYDTVGNEFSHELGHGYNMGHYPGGGKWATHNRNSGWGWDSFQNRFIANFFWNKGGNNETQGYVTPPFLGIYQFNNDTMGGGGPSSPLSKYTLHTGYTQKRIQQWLEAKAVIAPHSPSGYLIWNEQQRKMIEPKGVVYRKPDAFGVPVVTLVGYYDPRGELESYIYPALHGSYGYTYKPRPLKTGQCRAEINYANGNTDKFGLDGVRLQAGHMNKFHINVLESKQPKSVRITCPQRDMDAAFTQWKLKKFAVNKFYDWGDKNEQLGSIYYYPSHEFYFSLKSKPFGYFPTTPVDNKFWTYLTDESSLRQDYQNQPLVPGSEYILVKRDIKSATVAPRAAAKIGHLYLPIKIKSDRVVAAWNYPLSKQEFLRRVEATSLEGAVFIDMTDDKYLSLYKLPGRYDVPLKAGSYGVKIILEVIKDPIPPL</sequence>
<keyword evidence="3 6" id="KW-0378">Hydrolase</keyword>
<dbReference type="InterPro" id="IPR019503">
    <property type="entry name" value="Peptidase_M66_dom"/>
</dbReference>
<evidence type="ECO:0000256" key="5">
    <source>
        <dbReference type="ARBA" id="ARBA00023049"/>
    </source>
</evidence>
<evidence type="ECO:0000313" key="9">
    <source>
        <dbReference type="EMBL" id="XDU74691.1"/>
    </source>
</evidence>
<dbReference type="PANTHER" id="PTHR39540:SF1">
    <property type="entry name" value="DICTOMALLEIN-1-RELATED"/>
    <property type="match status" value="1"/>
</dbReference>
<name>A0AB39VZ63_9GAMM</name>
<keyword evidence="2 6" id="KW-0479">Metal-binding</keyword>
<feature type="domain" description="Peptidase M66" evidence="8">
    <location>
        <begin position="170"/>
        <end position="423"/>
    </location>
</feature>
<feature type="signal peptide" evidence="7">
    <location>
        <begin position="1"/>
        <end position="25"/>
    </location>
</feature>
<protein>
    <submittedName>
        <fullName evidence="9">M66 family metalloprotease</fullName>
    </submittedName>
</protein>
<accession>A0AB39VZ63</accession>
<dbReference type="RefSeq" id="WP_369790803.1">
    <property type="nucleotide sequence ID" value="NZ_CP165628.1"/>
</dbReference>
<reference evidence="9" key="1">
    <citation type="submission" date="2024-07" db="EMBL/GenBank/DDBJ databases">
        <authorList>
            <person name="Biller S.J."/>
        </authorList>
    </citation>
    <scope>NUCLEOTIDE SEQUENCE</scope>
    <source>
        <strain evidence="9">WC2420</strain>
    </source>
</reference>
<comment type="cofactor">
    <cofactor evidence="6">
        <name>Zn(2+)</name>
        <dbReference type="ChEBI" id="CHEBI:29105"/>
    </cofactor>
    <text evidence="6">Binds 1 zinc ion per subunit.</text>
</comment>
<feature type="active site" evidence="6">
    <location>
        <position position="323"/>
    </location>
</feature>
<dbReference type="GO" id="GO:0006508">
    <property type="term" value="P:proteolysis"/>
    <property type="evidence" value="ECO:0007669"/>
    <property type="project" value="UniProtKB-UniRule"/>
</dbReference>
<proteinExistence type="predicted"/>
<dbReference type="PANTHER" id="PTHR39540">
    <property type="match status" value="1"/>
</dbReference>
<evidence type="ECO:0000256" key="4">
    <source>
        <dbReference type="ARBA" id="ARBA00022833"/>
    </source>
</evidence>
<feature type="binding site" evidence="6">
    <location>
        <position position="332"/>
    </location>
    <ligand>
        <name>Zn(2+)</name>
        <dbReference type="ChEBI" id="CHEBI:29105"/>
        <note>catalytic</note>
    </ligand>
</feature>
<evidence type="ECO:0000259" key="8">
    <source>
        <dbReference type="PROSITE" id="PS51694"/>
    </source>
</evidence>
<dbReference type="Pfam" id="PF12561">
    <property type="entry name" value="TagA"/>
    <property type="match status" value="1"/>
</dbReference>
<feature type="binding site" evidence="6">
    <location>
        <position position="326"/>
    </location>
    <ligand>
        <name>Zn(2+)</name>
        <dbReference type="ChEBI" id="CHEBI:29105"/>
        <note>catalytic</note>
    </ligand>
</feature>
<evidence type="ECO:0000256" key="7">
    <source>
        <dbReference type="SAM" id="SignalP"/>
    </source>
</evidence>
<keyword evidence="1 6" id="KW-0645">Protease</keyword>
<keyword evidence="5 6" id="KW-0482">Metalloprotease</keyword>
<evidence type="ECO:0000256" key="2">
    <source>
        <dbReference type="ARBA" id="ARBA00022723"/>
    </source>
</evidence>
<evidence type="ECO:0000256" key="3">
    <source>
        <dbReference type="ARBA" id="ARBA00022801"/>
    </source>
</evidence>